<reference evidence="2 3" key="1">
    <citation type="submission" date="2018-06" db="EMBL/GenBank/DDBJ databases">
        <title>Azoarcus communis strain SWub3 genome.</title>
        <authorList>
            <person name="Zorraquino Salvo V."/>
            <person name="Toubiana D."/>
            <person name="Blumwald E."/>
        </authorList>
    </citation>
    <scope>NUCLEOTIDE SEQUENCE [LARGE SCALE GENOMIC DNA]</scope>
    <source>
        <strain evidence="2 3">SWub3</strain>
    </source>
</reference>
<name>A0A323V150_9RHOO</name>
<dbReference type="GO" id="GO:0016874">
    <property type="term" value="F:ligase activity"/>
    <property type="evidence" value="ECO:0007669"/>
    <property type="project" value="UniProtKB-KW"/>
</dbReference>
<keyword evidence="2" id="KW-0436">Ligase</keyword>
<dbReference type="SUPFAM" id="SSF55681">
    <property type="entry name" value="Class II aaRS and biotin synthetases"/>
    <property type="match status" value="1"/>
</dbReference>
<evidence type="ECO:0000313" key="3">
    <source>
        <dbReference type="Proteomes" id="UP000248259"/>
    </source>
</evidence>
<feature type="domain" description="BPL/LPL catalytic" evidence="1">
    <location>
        <begin position="41"/>
        <end position="251"/>
    </location>
</feature>
<dbReference type="PROSITE" id="PS51733">
    <property type="entry name" value="BPL_LPL_CATALYTIC"/>
    <property type="match status" value="1"/>
</dbReference>
<keyword evidence="3" id="KW-1185">Reference proteome</keyword>
<dbReference type="InterPro" id="IPR050664">
    <property type="entry name" value="Octanoyltrans_LipM/LipL"/>
</dbReference>
<evidence type="ECO:0000313" key="2">
    <source>
        <dbReference type="EMBL" id="PZA17803.1"/>
    </source>
</evidence>
<accession>A0A323V150</accession>
<gene>
    <name evidence="2" type="ORF">DNK49_04560</name>
</gene>
<dbReference type="InterPro" id="IPR045864">
    <property type="entry name" value="aa-tRNA-synth_II/BPL/LPL"/>
</dbReference>
<dbReference type="AlphaFoldDB" id="A0A323V150"/>
<protein>
    <submittedName>
        <fullName evidence="2">Lipoate--protein ligase</fullName>
    </submittedName>
</protein>
<proteinExistence type="predicted"/>
<comment type="caution">
    <text evidence="2">The sequence shown here is derived from an EMBL/GenBank/DDBJ whole genome shotgun (WGS) entry which is preliminary data.</text>
</comment>
<organism evidence="2 3">
    <name type="scientific">Parazoarcus communis SWub3 = DSM 12120</name>
    <dbReference type="NCBI Taxonomy" id="1121029"/>
    <lineage>
        <taxon>Bacteria</taxon>
        <taxon>Pseudomonadati</taxon>
        <taxon>Pseudomonadota</taxon>
        <taxon>Betaproteobacteria</taxon>
        <taxon>Rhodocyclales</taxon>
        <taxon>Zoogloeaceae</taxon>
        <taxon>Parazoarcus</taxon>
    </lineage>
</organism>
<evidence type="ECO:0000259" key="1">
    <source>
        <dbReference type="PROSITE" id="PS51733"/>
    </source>
</evidence>
<dbReference type="Gene3D" id="3.30.930.10">
    <property type="entry name" value="Bira Bifunctional Protein, Domain 2"/>
    <property type="match status" value="1"/>
</dbReference>
<sequence length="256" mass="27283">MPSVALAPSGTRQRTTGSCSALTLAHATAEQDWNTRQLAAPVTAPRVRVWAYPVPGVVFGCAQAVLHDEAVQAARTQCELVQRRAGGGAVLTGPWMLSSSVVLPPHHRLLAGGTVTSYRWLGILHAGLLRDFGIAAHALAPDELARRQSDPALAWACFGGLSPWEVIADGRKLVGLAQLRRQHGVLLTTGTLLQRPDWSLLCRALGRPDEDVARLDAATTSCADQLGTPIHIETLADGLQQMLTDVLGECEEENGT</sequence>
<dbReference type="OrthoDB" id="9178967at2"/>
<dbReference type="Proteomes" id="UP000248259">
    <property type="component" value="Unassembled WGS sequence"/>
</dbReference>
<dbReference type="PANTHER" id="PTHR43679">
    <property type="entry name" value="OCTANOYLTRANSFERASE LIPM-RELATED"/>
    <property type="match status" value="1"/>
</dbReference>
<dbReference type="PANTHER" id="PTHR43679:SF2">
    <property type="entry name" value="OCTANOYL-[GCVH]:PROTEIN N-OCTANOYLTRANSFERASE"/>
    <property type="match status" value="1"/>
</dbReference>
<dbReference type="EMBL" id="QKOE01000002">
    <property type="protein sequence ID" value="PZA17803.1"/>
    <property type="molecule type" value="Genomic_DNA"/>
</dbReference>
<dbReference type="RefSeq" id="WP_110523147.1">
    <property type="nucleotide sequence ID" value="NZ_QKOE01000002.1"/>
</dbReference>
<dbReference type="Pfam" id="PF21948">
    <property type="entry name" value="LplA-B_cat"/>
    <property type="match status" value="1"/>
</dbReference>
<dbReference type="InterPro" id="IPR004143">
    <property type="entry name" value="BPL_LPL_catalytic"/>
</dbReference>